<dbReference type="AlphaFoldDB" id="W2N5D5"/>
<dbReference type="Gene3D" id="2.40.50.40">
    <property type="match status" value="1"/>
</dbReference>
<accession>W2N5D5</accession>
<dbReference type="CDD" id="cd00024">
    <property type="entry name" value="CD_CSD"/>
    <property type="match status" value="1"/>
</dbReference>
<dbReference type="SUPFAM" id="SSF54160">
    <property type="entry name" value="Chromo domain-like"/>
    <property type="match status" value="1"/>
</dbReference>
<sequence length="36" mass="4401">MRGRERVLQEGRLRGKRQLFVKWRGHAHSENSWEPI</sequence>
<dbReference type="InterPro" id="IPR016197">
    <property type="entry name" value="Chromo-like_dom_sf"/>
</dbReference>
<name>W2N5D5_PHYNI</name>
<dbReference type="InterPro" id="IPR000953">
    <property type="entry name" value="Chromo/chromo_shadow_dom"/>
</dbReference>
<feature type="domain" description="Chromo" evidence="1">
    <location>
        <begin position="2"/>
        <end position="36"/>
    </location>
</feature>
<evidence type="ECO:0000313" key="2">
    <source>
        <dbReference type="EMBL" id="ETM43771.1"/>
    </source>
</evidence>
<dbReference type="InterPro" id="IPR023780">
    <property type="entry name" value="Chromo_domain"/>
</dbReference>
<dbReference type="Pfam" id="PF00385">
    <property type="entry name" value="Chromo"/>
    <property type="match status" value="1"/>
</dbReference>
<dbReference type="EMBL" id="KI693551">
    <property type="protein sequence ID" value="ETM43771.1"/>
    <property type="molecule type" value="Genomic_DNA"/>
</dbReference>
<evidence type="ECO:0000259" key="1">
    <source>
        <dbReference type="PROSITE" id="PS50013"/>
    </source>
</evidence>
<dbReference type="Proteomes" id="UP000054532">
    <property type="component" value="Unassembled WGS sequence"/>
</dbReference>
<reference evidence="2" key="1">
    <citation type="submission" date="2013-11" db="EMBL/GenBank/DDBJ databases">
        <title>The Genome Sequence of Phytophthora parasitica IAC_01/95.</title>
        <authorList>
            <consortium name="The Broad Institute Genomics Platform"/>
            <person name="Russ C."/>
            <person name="Tyler B."/>
            <person name="Panabieres F."/>
            <person name="Shan W."/>
            <person name="Tripathy S."/>
            <person name="Grunwald N."/>
            <person name="Machado M."/>
            <person name="Johnson C.S."/>
            <person name="Arredondo F."/>
            <person name="Hong C."/>
            <person name="Coffey M."/>
            <person name="Young S.K."/>
            <person name="Zeng Q."/>
            <person name="Gargeya S."/>
            <person name="Fitzgerald M."/>
            <person name="Abouelleil A."/>
            <person name="Alvarado L."/>
            <person name="Chapman S.B."/>
            <person name="Gainer-Dewar J."/>
            <person name="Goldberg J."/>
            <person name="Griggs A."/>
            <person name="Gujja S."/>
            <person name="Hansen M."/>
            <person name="Howarth C."/>
            <person name="Imamovic A."/>
            <person name="Ireland A."/>
            <person name="Larimer J."/>
            <person name="McCowan C."/>
            <person name="Murphy C."/>
            <person name="Pearson M."/>
            <person name="Poon T.W."/>
            <person name="Priest M."/>
            <person name="Roberts A."/>
            <person name="Saif S."/>
            <person name="Shea T."/>
            <person name="Sykes S."/>
            <person name="Wortman J."/>
            <person name="Nusbaum C."/>
            <person name="Birren B."/>
        </authorList>
    </citation>
    <scope>NUCLEOTIDE SEQUENCE [LARGE SCALE GENOMIC DNA]</scope>
    <source>
        <strain evidence="2">IAC_01/95</strain>
    </source>
</reference>
<organism evidence="2">
    <name type="scientific">Phytophthora nicotianae</name>
    <name type="common">Potato buckeye rot agent</name>
    <name type="synonym">Phytophthora parasitica</name>
    <dbReference type="NCBI Taxonomy" id="4792"/>
    <lineage>
        <taxon>Eukaryota</taxon>
        <taxon>Sar</taxon>
        <taxon>Stramenopiles</taxon>
        <taxon>Oomycota</taxon>
        <taxon>Peronosporomycetes</taxon>
        <taxon>Peronosporales</taxon>
        <taxon>Peronosporaceae</taxon>
        <taxon>Phytophthora</taxon>
    </lineage>
</organism>
<protein>
    <recommendedName>
        <fullName evidence="1">Chromo domain-containing protein</fullName>
    </recommendedName>
</protein>
<dbReference type="PROSITE" id="PS50013">
    <property type="entry name" value="CHROMO_2"/>
    <property type="match status" value="1"/>
</dbReference>
<proteinExistence type="predicted"/>
<gene>
    <name evidence="2" type="ORF">L914_10877</name>
</gene>